<dbReference type="Proteomes" id="UP000027100">
    <property type="component" value="Unassembled WGS sequence"/>
</dbReference>
<name>A0A062VJG9_9PROT</name>
<protein>
    <recommendedName>
        <fullName evidence="5">Inner membrane-spanning protein YciB</fullName>
    </recommendedName>
</protein>
<feature type="transmembrane region" description="Helical" evidence="5">
    <location>
        <begin position="217"/>
        <end position="235"/>
    </location>
</feature>
<dbReference type="PANTHER" id="PTHR36917:SF1">
    <property type="entry name" value="INNER MEMBRANE-SPANNING PROTEIN YCIB"/>
    <property type="match status" value="1"/>
</dbReference>
<sequence>MTEMTPPPSPANGIGTAAGKANQIWGDFIPVIGFILTYNVFRRVELLGGLINKDTAIYWATGVLIVLMLGFLGKQIIERKPVSQMMVFSSAIVGGFGLIGILLQEKAFIYVKPTIQQIFMAGMIFIPLLFGKNLWKTLFSKVFDLPDFAWRTLAIRWGLFFIAMAFWNEYLWRTYAPGFESPLVLAGIPVAPAGTYEFLGLTFGAKNAEDVWANWKLGNMVIVFLFGALNTPYTLKHLRTDEAPPETA</sequence>
<keyword evidence="7" id="KW-1185">Reference proteome</keyword>
<dbReference type="InterPro" id="IPR006008">
    <property type="entry name" value="YciB"/>
</dbReference>
<keyword evidence="2 5" id="KW-0812">Transmembrane</keyword>
<gene>
    <name evidence="5" type="primary">yciB</name>
    <name evidence="6" type="ORF">HPO_09223</name>
</gene>
<evidence type="ECO:0000313" key="6">
    <source>
        <dbReference type="EMBL" id="KCZ98725.1"/>
    </source>
</evidence>
<feature type="transmembrane region" description="Helical" evidence="5">
    <location>
        <begin position="56"/>
        <end position="73"/>
    </location>
</feature>
<reference evidence="6 7" key="1">
    <citation type="journal article" date="2014" name="Antonie Van Leeuwenhoek">
        <title>Hyphomonas beringensis sp. nov. and Hyphomonas chukchiensis sp. nov., isolated from surface seawater of the Bering Sea and Chukchi Sea.</title>
        <authorList>
            <person name="Li C."/>
            <person name="Lai Q."/>
            <person name="Li G."/>
            <person name="Dong C."/>
            <person name="Wang J."/>
            <person name="Liao Y."/>
            <person name="Shao Z."/>
        </authorList>
    </citation>
    <scope>NUCLEOTIDE SEQUENCE [LARGE SCALE GENOMIC DNA]</scope>
    <source>
        <strain evidence="6 7">PS728</strain>
    </source>
</reference>
<dbReference type="STRING" id="1280954.HPO_09223"/>
<comment type="caution">
    <text evidence="6">The sequence shown here is derived from an EMBL/GenBank/DDBJ whole genome shotgun (WGS) entry which is preliminary data.</text>
</comment>
<evidence type="ECO:0000256" key="2">
    <source>
        <dbReference type="ARBA" id="ARBA00022692"/>
    </source>
</evidence>
<evidence type="ECO:0000256" key="1">
    <source>
        <dbReference type="ARBA" id="ARBA00022475"/>
    </source>
</evidence>
<evidence type="ECO:0000313" key="7">
    <source>
        <dbReference type="Proteomes" id="UP000027100"/>
    </source>
</evidence>
<dbReference type="eggNOG" id="COG2917">
    <property type="taxonomic scope" value="Bacteria"/>
</dbReference>
<keyword evidence="1 5" id="KW-1003">Cell membrane</keyword>
<accession>A0A062VJG9</accession>
<proteinExistence type="inferred from homology"/>
<evidence type="ECO:0000256" key="3">
    <source>
        <dbReference type="ARBA" id="ARBA00022989"/>
    </source>
</evidence>
<dbReference type="PANTHER" id="PTHR36917">
    <property type="entry name" value="INTRACELLULAR SEPTATION PROTEIN A-RELATED"/>
    <property type="match status" value="1"/>
</dbReference>
<keyword evidence="5" id="KW-0997">Cell inner membrane</keyword>
<feature type="transmembrane region" description="Helical" evidence="5">
    <location>
        <begin position="85"/>
        <end position="103"/>
    </location>
</feature>
<keyword evidence="4 5" id="KW-0472">Membrane</keyword>
<feature type="transmembrane region" description="Helical" evidence="5">
    <location>
        <begin position="115"/>
        <end position="132"/>
    </location>
</feature>
<comment type="subcellular location">
    <subcellularLocation>
        <location evidence="5">Cell inner membrane</location>
        <topology evidence="5">Multi-pass membrane protein</topology>
    </subcellularLocation>
</comment>
<keyword evidence="3 5" id="KW-1133">Transmembrane helix</keyword>
<feature type="transmembrane region" description="Helical" evidence="5">
    <location>
        <begin position="153"/>
        <end position="172"/>
    </location>
</feature>
<dbReference type="Pfam" id="PF04279">
    <property type="entry name" value="IspA"/>
    <property type="match status" value="1"/>
</dbReference>
<dbReference type="HAMAP" id="MF_00189">
    <property type="entry name" value="YciB"/>
    <property type="match status" value="1"/>
</dbReference>
<evidence type="ECO:0000256" key="4">
    <source>
        <dbReference type="ARBA" id="ARBA00023136"/>
    </source>
</evidence>
<dbReference type="RefSeq" id="WP_233349207.1">
    <property type="nucleotide sequence ID" value="NZ_ARYM01000009.1"/>
</dbReference>
<organism evidence="6 7">
    <name type="scientific">Hyphomonas polymorpha PS728</name>
    <dbReference type="NCBI Taxonomy" id="1280954"/>
    <lineage>
        <taxon>Bacteria</taxon>
        <taxon>Pseudomonadati</taxon>
        <taxon>Pseudomonadota</taxon>
        <taxon>Alphaproteobacteria</taxon>
        <taxon>Hyphomonadales</taxon>
        <taxon>Hyphomonadaceae</taxon>
        <taxon>Hyphomonas</taxon>
    </lineage>
</organism>
<dbReference type="PATRIC" id="fig|1280954.3.peg.1868"/>
<feature type="transmembrane region" description="Helical" evidence="5">
    <location>
        <begin position="184"/>
        <end position="205"/>
    </location>
</feature>
<comment type="function">
    <text evidence="5">Plays a role in cell envelope biogenesis, maintenance of cell envelope integrity and membrane homeostasis.</text>
</comment>
<dbReference type="GO" id="GO:0005886">
    <property type="term" value="C:plasma membrane"/>
    <property type="evidence" value="ECO:0007669"/>
    <property type="project" value="UniProtKB-SubCell"/>
</dbReference>
<dbReference type="EMBL" id="ARYM01000009">
    <property type="protein sequence ID" value="KCZ98725.1"/>
    <property type="molecule type" value="Genomic_DNA"/>
</dbReference>
<comment type="similarity">
    <text evidence="5">Belongs to the YciB family.</text>
</comment>
<evidence type="ECO:0000256" key="5">
    <source>
        <dbReference type="HAMAP-Rule" id="MF_00189"/>
    </source>
</evidence>
<dbReference type="AlphaFoldDB" id="A0A062VJG9"/>